<keyword evidence="2" id="KW-1185">Reference proteome</keyword>
<evidence type="ECO:0000313" key="2">
    <source>
        <dbReference type="Proteomes" id="UP001197795"/>
    </source>
</evidence>
<sequence>MELNKALTGQRMDEWIQLFNVETVDDLKMLETMTKNPGIRTGNVKKI</sequence>
<dbReference type="EMBL" id="JAJEPV010000007">
    <property type="protein sequence ID" value="MCC2118757.1"/>
    <property type="molecule type" value="Genomic_DNA"/>
</dbReference>
<comment type="caution">
    <text evidence="1">The sequence shown here is derived from an EMBL/GenBank/DDBJ whole genome shotgun (WGS) entry which is preliminary data.</text>
</comment>
<proteinExistence type="predicted"/>
<protein>
    <submittedName>
        <fullName evidence="1">Uncharacterized protein</fullName>
    </submittedName>
</protein>
<accession>A0AAE3D6Q1</accession>
<reference evidence="1 2" key="1">
    <citation type="submission" date="2021-10" db="EMBL/GenBank/DDBJ databases">
        <title>Anaerobic single-cell dispensing facilitates the cultivation of human gut bacteria.</title>
        <authorList>
            <person name="Afrizal A."/>
        </authorList>
    </citation>
    <scope>NUCLEOTIDE SEQUENCE [LARGE SCALE GENOMIC DNA]</scope>
    <source>
        <strain evidence="1 2">CLA-AA-H273</strain>
    </source>
</reference>
<name>A0AAE3D6Q1_9FIRM</name>
<organism evidence="1 2">
    <name type="scientific">Waltera acetigignens</name>
    <dbReference type="NCBI Taxonomy" id="2981769"/>
    <lineage>
        <taxon>Bacteria</taxon>
        <taxon>Bacillati</taxon>
        <taxon>Bacillota</taxon>
        <taxon>Clostridia</taxon>
        <taxon>Lachnospirales</taxon>
        <taxon>Lachnospiraceae</taxon>
        <taxon>Waltera</taxon>
    </lineage>
</organism>
<gene>
    <name evidence="1" type="ORF">LKD75_03975</name>
</gene>
<dbReference type="AlphaFoldDB" id="A0AAE3D6Q1"/>
<dbReference type="Proteomes" id="UP001197795">
    <property type="component" value="Unassembled WGS sequence"/>
</dbReference>
<evidence type="ECO:0000313" key="1">
    <source>
        <dbReference type="EMBL" id="MCC2118757.1"/>
    </source>
</evidence>
<dbReference type="RefSeq" id="WP_172594688.1">
    <property type="nucleotide sequence ID" value="NZ_JAJEPV010000007.1"/>
</dbReference>